<sequence length="576" mass="63767">MTKSKLFLSLLMAGAVVSSASAQSLKDAQAAIEAEQYDKAKGILQNLVQKKAKDGVNYFYLGQVHLINDKVDSAAIVFNEGLTNSPKEQLNNVGLGIVDLEKGNATAAEQKFAAATSSLGKKDYLPLYFVGRAYIDAPKPDYTKAIEYLTQAKSKNAKDALIPVALGDAYVGLNESSQAYVNYRDALNIDENLIKAKVAQAVITRRAQAYDVALEQLTALAEEYPTFGPIYRELAETQLQFAKRLPNETDEQKATYETEIAKAVTSYKKYLEVTGDNSIDARVRYADFLVFGQEYAELKTVAQQLENAPGVDAKVYRYLGYIAFNQDEDYQKAVGYFDKLFAESDTSRLIDYDYLFSGLSYIQTGNVEKGLANLKTALAKNPEMMPEIGTAGMIAYGEGKYDVASGIFNIPASQKGTDYFYEANFFLGDSNFRAGVAKKEKGEDPAKEFDTALKAFDIIIKSNDQKVNEEYLARALYLTGYVNISLDNVNPEEADQCKGLFVPAFTQLVQVLKDKEAGGAAITDVEKSYLVDAHNYIGYYQITQEQYDAAMESFQNTVKLSPEDEFANAYIEYLES</sequence>
<dbReference type="EMBL" id="SUME01000005">
    <property type="protein sequence ID" value="TJZ59786.1"/>
    <property type="molecule type" value="Genomic_DNA"/>
</dbReference>
<evidence type="ECO:0000256" key="1">
    <source>
        <dbReference type="ARBA" id="ARBA00022737"/>
    </source>
</evidence>
<dbReference type="InterPro" id="IPR011990">
    <property type="entry name" value="TPR-like_helical_dom_sf"/>
</dbReference>
<comment type="caution">
    <text evidence="5">The sequence shown here is derived from an EMBL/GenBank/DDBJ whole genome shotgun (WGS) entry which is preliminary data.</text>
</comment>
<evidence type="ECO:0000256" key="2">
    <source>
        <dbReference type="ARBA" id="ARBA00022803"/>
    </source>
</evidence>
<evidence type="ECO:0000313" key="5">
    <source>
        <dbReference type="EMBL" id="TJZ59786.1"/>
    </source>
</evidence>
<gene>
    <name evidence="5" type="ORF">FAZ15_12865</name>
</gene>
<evidence type="ECO:0000256" key="4">
    <source>
        <dbReference type="SAM" id="SignalP"/>
    </source>
</evidence>
<keyword evidence="4" id="KW-0732">Signal</keyword>
<dbReference type="OrthoDB" id="638548at2"/>
<dbReference type="PROSITE" id="PS50005">
    <property type="entry name" value="TPR"/>
    <property type="match status" value="1"/>
</dbReference>
<keyword evidence="2 3" id="KW-0802">TPR repeat</keyword>
<proteinExistence type="predicted"/>
<dbReference type="PANTHER" id="PTHR44186">
    <property type="match status" value="1"/>
</dbReference>
<dbReference type="Gene3D" id="1.25.40.10">
    <property type="entry name" value="Tetratricopeptide repeat domain"/>
    <property type="match status" value="3"/>
</dbReference>
<organism evidence="5 6">
    <name type="scientific">Sphingobacterium olei</name>
    <dbReference type="NCBI Taxonomy" id="2571155"/>
    <lineage>
        <taxon>Bacteria</taxon>
        <taxon>Pseudomonadati</taxon>
        <taxon>Bacteroidota</taxon>
        <taxon>Sphingobacteriia</taxon>
        <taxon>Sphingobacteriales</taxon>
        <taxon>Sphingobacteriaceae</taxon>
        <taxon>Sphingobacterium</taxon>
    </lineage>
</organism>
<reference evidence="5 6" key="1">
    <citation type="submission" date="2019-04" db="EMBL/GenBank/DDBJ databases">
        <title>Sphingobacterium olei sp. nov., isolated from oil-contaminated soil.</title>
        <authorList>
            <person name="Liu B."/>
        </authorList>
    </citation>
    <scope>NUCLEOTIDE SEQUENCE [LARGE SCALE GENOMIC DNA]</scope>
    <source>
        <strain evidence="5 6">HAL-9</strain>
    </source>
</reference>
<dbReference type="Pfam" id="PF13432">
    <property type="entry name" value="TPR_16"/>
    <property type="match status" value="1"/>
</dbReference>
<dbReference type="AlphaFoldDB" id="A0A4U0NY45"/>
<keyword evidence="1" id="KW-0677">Repeat</keyword>
<feature type="repeat" description="TPR" evidence="3">
    <location>
        <begin position="531"/>
        <end position="564"/>
    </location>
</feature>
<accession>A0A4U0NY45</accession>
<dbReference type="SUPFAM" id="SSF48452">
    <property type="entry name" value="TPR-like"/>
    <property type="match status" value="3"/>
</dbReference>
<feature type="signal peptide" evidence="4">
    <location>
        <begin position="1"/>
        <end position="22"/>
    </location>
</feature>
<evidence type="ECO:0000313" key="6">
    <source>
        <dbReference type="Proteomes" id="UP000306808"/>
    </source>
</evidence>
<dbReference type="SMART" id="SM00028">
    <property type="entry name" value="TPR"/>
    <property type="match status" value="5"/>
</dbReference>
<dbReference type="PANTHER" id="PTHR44186:SF1">
    <property type="entry name" value="BARDET-BIEDL SYNDROME 4 PROTEIN"/>
    <property type="match status" value="1"/>
</dbReference>
<feature type="chain" id="PRO_5020775493" description="Tetratricopeptide repeat protein" evidence="4">
    <location>
        <begin position="23"/>
        <end position="576"/>
    </location>
</feature>
<dbReference type="RefSeq" id="WP_136901728.1">
    <property type="nucleotide sequence ID" value="NZ_SUME01000005.1"/>
</dbReference>
<protein>
    <recommendedName>
        <fullName evidence="7">Tetratricopeptide repeat protein</fullName>
    </recommendedName>
</protein>
<name>A0A4U0NY45_9SPHI</name>
<evidence type="ECO:0000256" key="3">
    <source>
        <dbReference type="PROSITE-ProRule" id="PRU00339"/>
    </source>
</evidence>
<evidence type="ECO:0008006" key="7">
    <source>
        <dbReference type="Google" id="ProtNLM"/>
    </source>
</evidence>
<dbReference type="Proteomes" id="UP000306808">
    <property type="component" value="Unassembled WGS sequence"/>
</dbReference>
<keyword evidence="6" id="KW-1185">Reference proteome</keyword>
<dbReference type="InterPro" id="IPR019734">
    <property type="entry name" value="TPR_rpt"/>
</dbReference>